<feature type="binding site" evidence="6">
    <location>
        <begin position="202"/>
        <end position="206"/>
    </location>
    <ligand>
        <name>GTP</name>
        <dbReference type="ChEBI" id="CHEBI:37565"/>
    </ligand>
</feature>
<dbReference type="AlphaFoldDB" id="A0AAV7Y1F2"/>
<dbReference type="Gene3D" id="1.10.400.10">
    <property type="entry name" value="GI Alpha 1, domain 2-like"/>
    <property type="match status" value="1"/>
</dbReference>
<dbReference type="GO" id="GO:0005737">
    <property type="term" value="C:cytoplasm"/>
    <property type="evidence" value="ECO:0007669"/>
    <property type="project" value="TreeGrafter"/>
</dbReference>
<keyword evidence="1 7" id="KW-0479">Metal-binding</keyword>
<name>A0AAV7Y1F2_9EUKA</name>
<evidence type="ECO:0000256" key="4">
    <source>
        <dbReference type="ARBA" id="ARBA00023134"/>
    </source>
</evidence>
<dbReference type="PROSITE" id="PS51882">
    <property type="entry name" value="G_ALPHA"/>
    <property type="match status" value="1"/>
</dbReference>
<feature type="binding site" evidence="6">
    <location>
        <begin position="177"/>
        <end position="183"/>
    </location>
    <ligand>
        <name>GTP</name>
        <dbReference type="ChEBI" id="CHEBI:37565"/>
    </ligand>
</feature>
<keyword evidence="5" id="KW-0807">Transducer</keyword>
<accession>A0AAV7Y1F2</accession>
<dbReference type="EMBL" id="JAOAOG010000269">
    <property type="protein sequence ID" value="KAJ6234751.1"/>
    <property type="molecule type" value="Genomic_DNA"/>
</dbReference>
<keyword evidence="4 6" id="KW-0342">GTP-binding</keyword>
<evidence type="ECO:0000313" key="11">
    <source>
        <dbReference type="Proteomes" id="UP001150062"/>
    </source>
</evidence>
<dbReference type="GO" id="GO:0003924">
    <property type="term" value="F:GTPase activity"/>
    <property type="evidence" value="ECO:0007669"/>
    <property type="project" value="InterPro"/>
</dbReference>
<comment type="caution">
    <text evidence="8">The sequence shown here is derived from an EMBL/GenBank/DDBJ whole genome shotgun (WGS) entry which is preliminary data.</text>
</comment>
<dbReference type="Proteomes" id="UP001150062">
    <property type="component" value="Unassembled WGS sequence"/>
</dbReference>
<proteinExistence type="predicted"/>
<gene>
    <name evidence="8" type="ORF">M0812_30222</name>
    <name evidence="9" type="ORF">M0813_29344</name>
</gene>
<feature type="binding site" evidence="6">
    <location>
        <position position="328"/>
    </location>
    <ligand>
        <name>GTP</name>
        <dbReference type="ChEBI" id="CHEBI:37565"/>
    </ligand>
</feature>
<sequence>MGNPLKKNSKNNQNDIIKREQLIDQMLIEDNTKEQNEFKLLLLGPGESGKSTILQQIQIIHQNGYQLTNERLKFRDTILQNLLHSIKALIQASVHFNVEIGSENQELAEKINSLKPNFSKITNEHCQIIQRLWKDKGIQQTYKIRHKFHLFDCAKFFLDNAERILNPEYIPTVEDILKSRSRTTGITDIPFSYDSLNFRIWDVGGQRNERRKWIHCFERVSVVIFVVSLSEYDQNLFEDSKVRRMQESLLLFDEICNSRWFSETDMVLFLNKDDLFREKIKKKDLTCCFKDYEGGCDYDKALQYIKETFFDLNKNPENKKIFCHTTCATNTKNVDNVFKAVKENILTNHIKDMANN</sequence>
<dbReference type="SMART" id="SM00275">
    <property type="entry name" value="G_alpha"/>
    <property type="match status" value="1"/>
</dbReference>
<dbReference type="GO" id="GO:0007188">
    <property type="term" value="P:adenylate cyclase-modulating G protein-coupled receptor signaling pathway"/>
    <property type="evidence" value="ECO:0007669"/>
    <property type="project" value="TreeGrafter"/>
</dbReference>
<keyword evidence="11" id="KW-1185">Reference proteome</keyword>
<reference evidence="8" key="2">
    <citation type="submission" date="2022-08" db="EMBL/GenBank/DDBJ databases">
        <title>Novel sulphate-reducing endosymbionts in the free-living metamonad Anaeramoeba.</title>
        <authorList>
            <person name="Jerlstrom-Hultqvist J."/>
            <person name="Cepicka I."/>
            <person name="Gallot-Lavallee L."/>
            <person name="Salas-Leiva D."/>
            <person name="Curtis B.A."/>
            <person name="Zahonova K."/>
            <person name="Pipaliya S."/>
            <person name="Dacks J."/>
            <person name="Roger A.J."/>
        </authorList>
    </citation>
    <scope>NUCLEOTIDE SEQUENCE</scope>
    <source>
        <strain evidence="8">Busselton2</strain>
    </source>
</reference>
<dbReference type="InterPro" id="IPR027417">
    <property type="entry name" value="P-loop_NTPase"/>
</dbReference>
<feature type="binding site" evidence="6">
    <location>
        <begin position="271"/>
        <end position="274"/>
    </location>
    <ligand>
        <name>GTP</name>
        <dbReference type="ChEBI" id="CHEBI:37565"/>
    </ligand>
</feature>
<organism evidence="8 10">
    <name type="scientific">Anaeramoeba flamelloides</name>
    <dbReference type="NCBI Taxonomy" id="1746091"/>
    <lineage>
        <taxon>Eukaryota</taxon>
        <taxon>Metamonada</taxon>
        <taxon>Anaeramoebidae</taxon>
        <taxon>Anaeramoeba</taxon>
    </lineage>
</organism>
<reference evidence="9" key="1">
    <citation type="submission" date="2022-08" db="EMBL/GenBank/DDBJ databases">
        <title>Novel sulfate-reducing endosymbionts in the free-living metamonad Anaeramoeba.</title>
        <authorList>
            <person name="Jerlstrom-Hultqvist J."/>
            <person name="Cepicka I."/>
            <person name="Gallot-Lavallee L."/>
            <person name="Salas-Leiva D."/>
            <person name="Curtis B.A."/>
            <person name="Zahonova K."/>
            <person name="Pipaliya S."/>
            <person name="Dacks J."/>
            <person name="Roger A.J."/>
        </authorList>
    </citation>
    <scope>NUCLEOTIDE SEQUENCE</scope>
    <source>
        <strain evidence="9">Schooner1</strain>
    </source>
</reference>
<feature type="binding site" evidence="7">
    <location>
        <position position="51"/>
    </location>
    <ligand>
        <name>Mg(2+)</name>
        <dbReference type="ChEBI" id="CHEBI:18420"/>
    </ligand>
</feature>
<dbReference type="GO" id="GO:0031683">
    <property type="term" value="F:G-protein beta/gamma-subunit complex binding"/>
    <property type="evidence" value="ECO:0007669"/>
    <property type="project" value="InterPro"/>
</dbReference>
<evidence type="ECO:0000313" key="8">
    <source>
        <dbReference type="EMBL" id="KAJ3423688.1"/>
    </source>
</evidence>
<dbReference type="PRINTS" id="PR00318">
    <property type="entry name" value="GPROTEINA"/>
</dbReference>
<dbReference type="CDD" id="cd00066">
    <property type="entry name" value="G-alpha"/>
    <property type="match status" value="1"/>
</dbReference>
<dbReference type="SUPFAM" id="SSF52540">
    <property type="entry name" value="P-loop containing nucleoside triphosphate hydrolases"/>
    <property type="match status" value="1"/>
</dbReference>
<keyword evidence="3 7" id="KW-0460">Magnesium</keyword>
<dbReference type="GO" id="GO:0005834">
    <property type="term" value="C:heterotrimeric G-protein complex"/>
    <property type="evidence" value="ECO:0007669"/>
    <property type="project" value="TreeGrafter"/>
</dbReference>
<dbReference type="GO" id="GO:0005525">
    <property type="term" value="F:GTP binding"/>
    <property type="evidence" value="ECO:0007669"/>
    <property type="project" value="UniProtKB-KW"/>
</dbReference>
<evidence type="ECO:0000256" key="7">
    <source>
        <dbReference type="PIRSR" id="PIRSR601019-2"/>
    </source>
</evidence>
<evidence type="ECO:0000313" key="10">
    <source>
        <dbReference type="Proteomes" id="UP001146793"/>
    </source>
</evidence>
<protein>
    <submittedName>
        <fullName evidence="8">Guanine nucleotide-binding protein g(O) subunit alpha</fullName>
    </submittedName>
</protein>
<evidence type="ECO:0000256" key="3">
    <source>
        <dbReference type="ARBA" id="ARBA00022842"/>
    </source>
</evidence>
<evidence type="ECO:0000256" key="1">
    <source>
        <dbReference type="ARBA" id="ARBA00022723"/>
    </source>
</evidence>
<dbReference type="InterPro" id="IPR011025">
    <property type="entry name" value="GproteinA_insert"/>
</dbReference>
<dbReference type="PANTHER" id="PTHR10218:SF302">
    <property type="entry name" value="GUANINE NUCLEOTIDE-BINDING PROTEIN ALPHA-5 SUBUNIT"/>
    <property type="match status" value="1"/>
</dbReference>
<dbReference type="GO" id="GO:0001664">
    <property type="term" value="F:G protein-coupled receptor binding"/>
    <property type="evidence" value="ECO:0007669"/>
    <property type="project" value="TreeGrafter"/>
</dbReference>
<dbReference type="EMBL" id="JANTQA010000076">
    <property type="protein sequence ID" value="KAJ3423688.1"/>
    <property type="molecule type" value="Genomic_DNA"/>
</dbReference>
<dbReference type="Pfam" id="PF00503">
    <property type="entry name" value="G-alpha"/>
    <property type="match status" value="1"/>
</dbReference>
<evidence type="ECO:0000256" key="2">
    <source>
        <dbReference type="ARBA" id="ARBA00022741"/>
    </source>
</evidence>
<evidence type="ECO:0000256" key="5">
    <source>
        <dbReference type="ARBA" id="ARBA00023224"/>
    </source>
</evidence>
<dbReference type="PANTHER" id="PTHR10218">
    <property type="entry name" value="GTP-BINDING PROTEIN ALPHA SUBUNIT"/>
    <property type="match status" value="1"/>
</dbReference>
<evidence type="ECO:0000256" key="6">
    <source>
        <dbReference type="PIRSR" id="PIRSR601019-1"/>
    </source>
</evidence>
<dbReference type="FunFam" id="3.40.50.300:FF:002307">
    <property type="entry name" value="Guanine nucleotide-binding protein G(k) subunit alpha"/>
    <property type="match status" value="1"/>
</dbReference>
<dbReference type="Gene3D" id="3.40.50.300">
    <property type="entry name" value="P-loop containing nucleotide triphosphate hydrolases"/>
    <property type="match status" value="1"/>
</dbReference>
<dbReference type="GO" id="GO:0046872">
    <property type="term" value="F:metal ion binding"/>
    <property type="evidence" value="ECO:0007669"/>
    <property type="project" value="UniProtKB-KW"/>
</dbReference>
<dbReference type="SUPFAM" id="SSF47895">
    <property type="entry name" value="Transducin (alpha subunit), insertion domain"/>
    <property type="match status" value="1"/>
</dbReference>
<dbReference type="InterPro" id="IPR001019">
    <property type="entry name" value="Gprotein_alpha_su"/>
</dbReference>
<feature type="binding site" evidence="7">
    <location>
        <position position="183"/>
    </location>
    <ligand>
        <name>Mg(2+)</name>
        <dbReference type="ChEBI" id="CHEBI:18420"/>
    </ligand>
</feature>
<feature type="binding site" evidence="6">
    <location>
        <begin position="47"/>
        <end position="52"/>
    </location>
    <ligand>
        <name>GTP</name>
        <dbReference type="ChEBI" id="CHEBI:37565"/>
    </ligand>
</feature>
<keyword evidence="2 6" id="KW-0547">Nucleotide-binding</keyword>
<dbReference type="Proteomes" id="UP001146793">
    <property type="component" value="Unassembled WGS sequence"/>
</dbReference>
<evidence type="ECO:0000313" key="9">
    <source>
        <dbReference type="EMBL" id="KAJ6234751.1"/>
    </source>
</evidence>